<dbReference type="RefSeq" id="WP_125605287.1">
    <property type="nucleotide sequence ID" value="NZ_JAQEIC010000001.1"/>
</dbReference>
<evidence type="ECO:0000313" key="2">
    <source>
        <dbReference type="EMBL" id="HJE15070.1"/>
    </source>
</evidence>
<dbReference type="InterPro" id="IPR025270">
    <property type="entry name" value="DUF4044"/>
</dbReference>
<dbReference type="AlphaFoldDB" id="A0A921B3G2"/>
<protein>
    <submittedName>
        <fullName evidence="2">DUF4044 domain-containing protein</fullName>
    </submittedName>
</protein>
<name>A0A921B3G2_9LACO</name>
<dbReference type="EMBL" id="DYXY01000080">
    <property type="protein sequence ID" value="HJE15070.1"/>
    <property type="molecule type" value="Genomic_DNA"/>
</dbReference>
<comment type="caution">
    <text evidence="2">The sequence shown here is derived from an EMBL/GenBank/DDBJ whole genome shotgun (WGS) entry which is preliminary data.</text>
</comment>
<feature type="transmembrane region" description="Helical" evidence="1">
    <location>
        <begin position="12"/>
        <end position="38"/>
    </location>
</feature>
<gene>
    <name evidence="2" type="ORF">K8W17_03225</name>
</gene>
<evidence type="ECO:0000256" key="1">
    <source>
        <dbReference type="SAM" id="Phobius"/>
    </source>
</evidence>
<dbReference type="Pfam" id="PF13253">
    <property type="entry name" value="DUF4044"/>
    <property type="match status" value="1"/>
</dbReference>
<dbReference type="Proteomes" id="UP000774947">
    <property type="component" value="Unassembled WGS sequence"/>
</dbReference>
<proteinExistence type="predicted"/>
<keyword evidence="1" id="KW-0472">Membrane</keyword>
<keyword evidence="1" id="KW-0812">Transmembrane</keyword>
<evidence type="ECO:0000313" key="3">
    <source>
        <dbReference type="Proteomes" id="UP000774947"/>
    </source>
</evidence>
<sequence>MKKKKTSTFSKITKFFVWLMIIITIAGVVLGALSAFSIL</sequence>
<keyword evidence="1" id="KW-1133">Transmembrane helix</keyword>
<reference evidence="2" key="1">
    <citation type="journal article" date="2021" name="PeerJ">
        <title>Extensive microbial diversity within the chicken gut microbiome revealed by metagenomics and culture.</title>
        <authorList>
            <person name="Gilroy R."/>
            <person name="Ravi A."/>
            <person name="Getino M."/>
            <person name="Pursley I."/>
            <person name="Horton D.L."/>
            <person name="Alikhan N.F."/>
            <person name="Baker D."/>
            <person name="Gharbi K."/>
            <person name="Hall N."/>
            <person name="Watson M."/>
            <person name="Adriaenssens E.M."/>
            <person name="Foster-Nyarko E."/>
            <person name="Jarju S."/>
            <person name="Secka A."/>
            <person name="Antonio M."/>
            <person name="Oren A."/>
            <person name="Chaudhuri R.R."/>
            <person name="La Ragione R."/>
            <person name="Hildebrand F."/>
            <person name="Pallen M.J."/>
        </authorList>
    </citation>
    <scope>NUCLEOTIDE SEQUENCE</scope>
    <source>
        <strain evidence="2">CHK173-2119</strain>
    </source>
</reference>
<reference evidence="2" key="2">
    <citation type="submission" date="2021-09" db="EMBL/GenBank/DDBJ databases">
        <authorList>
            <person name="Gilroy R."/>
        </authorList>
    </citation>
    <scope>NUCLEOTIDE SEQUENCE</scope>
    <source>
        <strain evidence="2">CHK173-2119</strain>
    </source>
</reference>
<accession>A0A921B3G2</accession>
<organism evidence="2 3">
    <name type="scientific">Lapidilactobacillus dextrinicus</name>
    <dbReference type="NCBI Taxonomy" id="51664"/>
    <lineage>
        <taxon>Bacteria</taxon>
        <taxon>Bacillati</taxon>
        <taxon>Bacillota</taxon>
        <taxon>Bacilli</taxon>
        <taxon>Lactobacillales</taxon>
        <taxon>Lactobacillaceae</taxon>
        <taxon>Lapidilactobacillus</taxon>
    </lineage>
</organism>